<dbReference type="InterPro" id="IPR000014">
    <property type="entry name" value="PAS"/>
</dbReference>
<accession>A0AAP4X041</accession>
<evidence type="ECO:0000256" key="6">
    <source>
        <dbReference type="SAM" id="Phobius"/>
    </source>
</evidence>
<keyword evidence="6" id="KW-0812">Transmembrane</keyword>
<dbReference type="EMBL" id="JAUORK010000034">
    <property type="protein sequence ID" value="MDO6673794.1"/>
    <property type="molecule type" value="Genomic_DNA"/>
</dbReference>
<keyword evidence="6" id="KW-0472">Membrane</keyword>
<dbReference type="Pfam" id="PF02518">
    <property type="entry name" value="HATPase_c"/>
    <property type="match status" value="1"/>
</dbReference>
<dbReference type="Gene3D" id="1.10.287.130">
    <property type="match status" value="1"/>
</dbReference>
<dbReference type="InterPro" id="IPR036890">
    <property type="entry name" value="HATPase_C_sf"/>
</dbReference>
<feature type="transmembrane region" description="Helical" evidence="6">
    <location>
        <begin position="384"/>
        <end position="405"/>
    </location>
</feature>
<dbReference type="SUPFAM" id="SSF55785">
    <property type="entry name" value="PYP-like sensor domain (PAS domain)"/>
    <property type="match status" value="1"/>
</dbReference>
<keyword evidence="3" id="KW-0597">Phosphoprotein</keyword>
<comment type="catalytic activity">
    <reaction evidence="1">
        <text>ATP + protein L-histidine = ADP + protein N-phospho-L-histidine.</text>
        <dbReference type="EC" id="2.7.13.3"/>
    </reaction>
</comment>
<dbReference type="RefSeq" id="WP_303595540.1">
    <property type="nucleotide sequence ID" value="NZ_JAUORK010000034.1"/>
</dbReference>
<dbReference type="GO" id="GO:0005886">
    <property type="term" value="C:plasma membrane"/>
    <property type="evidence" value="ECO:0007669"/>
    <property type="project" value="TreeGrafter"/>
</dbReference>
<dbReference type="SUPFAM" id="SSF55874">
    <property type="entry name" value="ATPase domain of HSP90 chaperone/DNA topoisomerase II/histidine kinase"/>
    <property type="match status" value="1"/>
</dbReference>
<dbReference type="InterPro" id="IPR004358">
    <property type="entry name" value="Sig_transdc_His_kin-like_C"/>
</dbReference>
<dbReference type="Pfam" id="PF08447">
    <property type="entry name" value="PAS_3"/>
    <property type="match status" value="1"/>
</dbReference>
<dbReference type="PRINTS" id="PR00344">
    <property type="entry name" value="BCTRLSENSOR"/>
</dbReference>
<dbReference type="Pfam" id="PF00512">
    <property type="entry name" value="HisKA"/>
    <property type="match status" value="1"/>
</dbReference>
<comment type="caution">
    <text evidence="8">The sequence shown here is derived from an EMBL/GenBank/DDBJ whole genome shotgun (WGS) entry which is preliminary data.</text>
</comment>
<proteinExistence type="predicted"/>
<keyword evidence="4" id="KW-0808">Transferase</keyword>
<dbReference type="PANTHER" id="PTHR43047:SF72">
    <property type="entry name" value="OSMOSENSING HISTIDINE PROTEIN KINASE SLN1"/>
    <property type="match status" value="1"/>
</dbReference>
<dbReference type="Gene3D" id="3.30.565.10">
    <property type="entry name" value="Histidine kinase-like ATPase, C-terminal domain"/>
    <property type="match status" value="1"/>
</dbReference>
<evidence type="ECO:0000256" key="3">
    <source>
        <dbReference type="ARBA" id="ARBA00022553"/>
    </source>
</evidence>
<reference evidence="8" key="1">
    <citation type="submission" date="2023-07" db="EMBL/GenBank/DDBJ databases">
        <title>Genome content predicts the carbon catabolic preferences of heterotrophic bacteria.</title>
        <authorList>
            <person name="Gralka M."/>
        </authorList>
    </citation>
    <scope>NUCLEOTIDE SEQUENCE</scope>
    <source>
        <strain evidence="8">C2R13</strain>
    </source>
</reference>
<organism evidence="8 9">
    <name type="scientific">Cobetia amphilecti</name>
    <dbReference type="NCBI Taxonomy" id="1055104"/>
    <lineage>
        <taxon>Bacteria</taxon>
        <taxon>Pseudomonadati</taxon>
        <taxon>Pseudomonadota</taxon>
        <taxon>Gammaproteobacteria</taxon>
        <taxon>Oceanospirillales</taxon>
        <taxon>Halomonadaceae</taxon>
        <taxon>Cobetia</taxon>
    </lineage>
</organism>
<feature type="transmembrane region" description="Helical" evidence="6">
    <location>
        <begin position="26"/>
        <end position="48"/>
    </location>
</feature>
<dbReference type="SUPFAM" id="SSF47384">
    <property type="entry name" value="Homodimeric domain of signal transducing histidine kinase"/>
    <property type="match status" value="1"/>
</dbReference>
<keyword evidence="5" id="KW-0418">Kinase</keyword>
<dbReference type="GO" id="GO:0009927">
    <property type="term" value="F:histidine phosphotransfer kinase activity"/>
    <property type="evidence" value="ECO:0007669"/>
    <property type="project" value="TreeGrafter"/>
</dbReference>
<keyword evidence="8" id="KW-0067">ATP-binding</keyword>
<dbReference type="Proteomes" id="UP001170481">
    <property type="component" value="Unassembled WGS sequence"/>
</dbReference>
<dbReference type="GO" id="GO:0005524">
    <property type="term" value="F:ATP binding"/>
    <property type="evidence" value="ECO:0007669"/>
    <property type="project" value="UniProtKB-KW"/>
</dbReference>
<evidence type="ECO:0000313" key="8">
    <source>
        <dbReference type="EMBL" id="MDO6673794.1"/>
    </source>
</evidence>
<dbReference type="InterPro" id="IPR035965">
    <property type="entry name" value="PAS-like_dom_sf"/>
</dbReference>
<dbReference type="PANTHER" id="PTHR43047">
    <property type="entry name" value="TWO-COMPONENT HISTIDINE PROTEIN KINASE"/>
    <property type="match status" value="1"/>
</dbReference>
<dbReference type="SMART" id="SM00387">
    <property type="entry name" value="HATPase_c"/>
    <property type="match status" value="1"/>
</dbReference>
<feature type="domain" description="Histidine kinase" evidence="7">
    <location>
        <begin position="614"/>
        <end position="835"/>
    </location>
</feature>
<gene>
    <name evidence="8" type="ORF">Q4535_16945</name>
</gene>
<evidence type="ECO:0000256" key="4">
    <source>
        <dbReference type="ARBA" id="ARBA00022679"/>
    </source>
</evidence>
<dbReference type="InterPro" id="IPR036097">
    <property type="entry name" value="HisK_dim/P_sf"/>
</dbReference>
<dbReference type="InterPro" id="IPR005467">
    <property type="entry name" value="His_kinase_dom"/>
</dbReference>
<dbReference type="CDD" id="cd00082">
    <property type="entry name" value="HisKA"/>
    <property type="match status" value="1"/>
</dbReference>
<name>A0AAP4X041_9GAMM</name>
<dbReference type="Gene3D" id="3.30.450.20">
    <property type="entry name" value="PAS domain"/>
    <property type="match status" value="3"/>
</dbReference>
<dbReference type="GO" id="GO:0000155">
    <property type="term" value="F:phosphorelay sensor kinase activity"/>
    <property type="evidence" value="ECO:0007669"/>
    <property type="project" value="InterPro"/>
</dbReference>
<dbReference type="InterPro" id="IPR003594">
    <property type="entry name" value="HATPase_dom"/>
</dbReference>
<evidence type="ECO:0000256" key="2">
    <source>
        <dbReference type="ARBA" id="ARBA00012438"/>
    </source>
</evidence>
<protein>
    <recommendedName>
        <fullName evidence="2">histidine kinase</fullName>
        <ecNumber evidence="2">2.7.13.3</ecNumber>
    </recommendedName>
</protein>
<evidence type="ECO:0000256" key="5">
    <source>
        <dbReference type="ARBA" id="ARBA00022777"/>
    </source>
</evidence>
<sequence>MSKPRPTDGAPRPTRRWVWHELLRHALVPLLVLEVALLGCYLVLHWLVSGQQDSTRSELVNTQLEQLTHYEAEHISLLADDWRSDARQLARSTLRHMDTPVTSRQREQELKRHMSAGDGTLYVAENDGGAGSYYSSLVPSYLQDHDKVVRLSAMDAQVSDMLATQSELRQIWFSGYDGYFRISPWTDTRNIFTPGVDLTSYGFYYLADDRNNPSRGAVITPPYQDPVGSGWLVSTLMPVHRGDFLEGVVGIDVTLDSLVERLEHAELPWGAYLILVSDDVVMAMPRVGEQDFGPQPAPEVVPMPLLHDRFLDTAHDVENSPVMAHLLRSISDEAQGVRSVSLLAGERLVGWQSVPGTDWRLLAVVDAQQVNSGIDIWNERFNQLGYVMLVGLILFFFALLVVMRWRAEAMAATLSESLARLSDMALRIGRGQPVVRERFQLQELDQAGEALREAAQRRDQIELERAEGARHVEMVMAASGDATWRYDFDQDDLYLHENFFLMLGLPVRASMHLADLDAMTHPEDLVGLLEARWRVMHGESWAEARDVRYRHARGHWVWVQIRGQITRRDHEGRPQRATGLALDIQRHKQSLKLLEAARDSATEASQSKSRFFSSFSHEIRTPLNAIMGFTDLLCEEADLTREQRRYVDEASHAAAQLSALIEDVLQMSSLEAGDLPLDCQPLSVGQKLIRLAGQYQPRLESANLTLSLALEGESLWLNADQRRLDQILGNLMGNAIKYNREGGWIRLAIGQERNASGVEMGWVEITDGGFGFDSAQAVQLFQPFSRLGREDSGIEGTGLGLALSRELARRMGGDITARGELGEGASFRVWLPLADVSAHERVVQAAWSAEKVLPVPCRWLVISTRAQDRLRLEVIGSHVANLEIIIASSAAQALRLVRDVSPCLVIFGDVPDMNVAALFAEIQRMPRELPLWAVRIGERHASETAGGLPEAFFDSGESPPSMADIERWLSHLQDNFKLALTLGM</sequence>
<evidence type="ECO:0000313" key="9">
    <source>
        <dbReference type="Proteomes" id="UP001170481"/>
    </source>
</evidence>
<evidence type="ECO:0000259" key="7">
    <source>
        <dbReference type="PROSITE" id="PS50109"/>
    </source>
</evidence>
<dbReference type="CDD" id="cd00130">
    <property type="entry name" value="PAS"/>
    <property type="match status" value="1"/>
</dbReference>
<dbReference type="InterPro" id="IPR003661">
    <property type="entry name" value="HisK_dim/P_dom"/>
</dbReference>
<keyword evidence="6" id="KW-1133">Transmembrane helix</keyword>
<dbReference type="InterPro" id="IPR013655">
    <property type="entry name" value="PAS_fold_3"/>
</dbReference>
<dbReference type="AlphaFoldDB" id="A0AAP4X041"/>
<dbReference type="PROSITE" id="PS50109">
    <property type="entry name" value="HIS_KIN"/>
    <property type="match status" value="1"/>
</dbReference>
<dbReference type="SMART" id="SM00388">
    <property type="entry name" value="HisKA"/>
    <property type="match status" value="1"/>
</dbReference>
<keyword evidence="8" id="KW-0547">Nucleotide-binding</keyword>
<dbReference type="EC" id="2.7.13.3" evidence="2"/>
<evidence type="ECO:0000256" key="1">
    <source>
        <dbReference type="ARBA" id="ARBA00000085"/>
    </source>
</evidence>